<protein>
    <submittedName>
        <fullName evidence="2">Uncharacterized protein</fullName>
    </submittedName>
</protein>
<dbReference type="AlphaFoldDB" id="A0A1Q9DE95"/>
<name>A0A1Q9DE95_SYMMI</name>
<keyword evidence="1" id="KW-0812">Transmembrane</keyword>
<accession>A0A1Q9DE95</accession>
<reference evidence="2 3" key="1">
    <citation type="submission" date="2016-02" db="EMBL/GenBank/DDBJ databases">
        <title>Genome analysis of coral dinoflagellate symbionts highlights evolutionary adaptations to a symbiotic lifestyle.</title>
        <authorList>
            <person name="Aranda M."/>
            <person name="Li Y."/>
            <person name="Liew Y.J."/>
            <person name="Baumgarten S."/>
            <person name="Simakov O."/>
            <person name="Wilson M."/>
            <person name="Piel J."/>
            <person name="Ashoor H."/>
            <person name="Bougouffa S."/>
            <person name="Bajic V.B."/>
            <person name="Ryu T."/>
            <person name="Ravasi T."/>
            <person name="Bayer T."/>
            <person name="Micklem G."/>
            <person name="Kim H."/>
            <person name="Bhak J."/>
            <person name="Lajeunesse T.C."/>
            <person name="Voolstra C.R."/>
        </authorList>
    </citation>
    <scope>NUCLEOTIDE SEQUENCE [LARGE SCALE GENOMIC DNA]</scope>
    <source>
        <strain evidence="2 3">CCMP2467</strain>
    </source>
</reference>
<gene>
    <name evidence="2" type="ORF">AK812_SmicGene24629</name>
</gene>
<keyword evidence="1" id="KW-0472">Membrane</keyword>
<evidence type="ECO:0000256" key="1">
    <source>
        <dbReference type="SAM" id="Phobius"/>
    </source>
</evidence>
<organism evidence="2 3">
    <name type="scientific">Symbiodinium microadriaticum</name>
    <name type="common">Dinoflagellate</name>
    <name type="synonym">Zooxanthella microadriatica</name>
    <dbReference type="NCBI Taxonomy" id="2951"/>
    <lineage>
        <taxon>Eukaryota</taxon>
        <taxon>Sar</taxon>
        <taxon>Alveolata</taxon>
        <taxon>Dinophyceae</taxon>
        <taxon>Suessiales</taxon>
        <taxon>Symbiodiniaceae</taxon>
        <taxon>Symbiodinium</taxon>
    </lineage>
</organism>
<keyword evidence="3" id="KW-1185">Reference proteome</keyword>
<keyword evidence="1" id="KW-1133">Transmembrane helix</keyword>
<evidence type="ECO:0000313" key="3">
    <source>
        <dbReference type="Proteomes" id="UP000186817"/>
    </source>
</evidence>
<dbReference type="EMBL" id="LSRX01000579">
    <property type="protein sequence ID" value="OLP93455.1"/>
    <property type="molecule type" value="Genomic_DNA"/>
</dbReference>
<feature type="transmembrane region" description="Helical" evidence="1">
    <location>
        <begin position="49"/>
        <end position="73"/>
    </location>
</feature>
<sequence>MNDVVGEFLAREEAGTLAGFHPEEAVEASAVEPAGPLRASVDSATGTTAITTAVMAVAVPAFLAGFVCHWRLFPRRPVAQSFPPLL</sequence>
<proteinExistence type="predicted"/>
<evidence type="ECO:0000313" key="2">
    <source>
        <dbReference type="EMBL" id="OLP93455.1"/>
    </source>
</evidence>
<comment type="caution">
    <text evidence="2">The sequence shown here is derived from an EMBL/GenBank/DDBJ whole genome shotgun (WGS) entry which is preliminary data.</text>
</comment>
<dbReference type="Proteomes" id="UP000186817">
    <property type="component" value="Unassembled WGS sequence"/>
</dbReference>